<dbReference type="HOGENOM" id="CLU_166123_0_0_3"/>
<dbReference type="eggNOG" id="ENOG5032Z4X">
    <property type="taxonomic scope" value="Bacteria"/>
</dbReference>
<name>B0JFN9_MICAN</name>
<dbReference type="EnsemblBacteria" id="BAF99832">
    <property type="protein sequence ID" value="BAF99832"/>
    <property type="gene ID" value="MAE_00110"/>
</dbReference>
<dbReference type="STRING" id="449447.MAE_00110"/>
<evidence type="ECO:0000313" key="1">
    <source>
        <dbReference type="EMBL" id="BAF99832.1"/>
    </source>
</evidence>
<sequence length="103" mass="12074">MLTRSRITNRVRIRLGIKVREKVMLTQLMVKPSSWIEKGIKLSPVRENYLFKFTEELQCRLEELRELEKNSQLNSQETAELAGILELNEIFTLLNARIVAESK</sequence>
<proteinExistence type="predicted"/>
<evidence type="ECO:0000313" key="2">
    <source>
        <dbReference type="Proteomes" id="UP000001510"/>
    </source>
</evidence>
<keyword evidence="2" id="KW-1185">Reference proteome</keyword>
<protein>
    <submittedName>
        <fullName evidence="1">Uncharacterized protein</fullName>
    </submittedName>
</protein>
<dbReference type="AlphaFoldDB" id="B0JFN9"/>
<dbReference type="Proteomes" id="UP000001510">
    <property type="component" value="Chromosome"/>
</dbReference>
<reference evidence="1 2" key="1">
    <citation type="journal article" date="2007" name="DNA Res.">
        <title>Complete genomic structure of the bloom-forming toxic cyanobacterium Microcystis aeruginosa NIES-843.</title>
        <authorList>
            <person name="Kaneko T."/>
            <person name="Nakajima N."/>
            <person name="Okamoto S."/>
            <person name="Suzuki I."/>
            <person name="Tanabe Y."/>
            <person name="Tamaoki M."/>
            <person name="Nakamura Y."/>
            <person name="Kasai F."/>
            <person name="Watanabe A."/>
            <person name="Kawashima K."/>
            <person name="Kishida Y."/>
            <person name="Ono A."/>
            <person name="Shimizu Y."/>
            <person name="Takahashi C."/>
            <person name="Minami C."/>
            <person name="Fujishiro T."/>
            <person name="Kohara M."/>
            <person name="Katoh M."/>
            <person name="Nakazaki N."/>
            <person name="Nakayama S."/>
            <person name="Yamada M."/>
            <person name="Tabata S."/>
            <person name="Watanabe M.M."/>
        </authorList>
    </citation>
    <scope>NUCLEOTIDE SEQUENCE [LARGE SCALE GENOMIC DNA]</scope>
    <source>
        <strain evidence="2">NIES-843 / IAM M-247</strain>
    </source>
</reference>
<dbReference type="PaxDb" id="449447-MAE_00110"/>
<dbReference type="EMBL" id="AP009552">
    <property type="protein sequence ID" value="BAF99832.1"/>
    <property type="molecule type" value="Genomic_DNA"/>
</dbReference>
<dbReference type="KEGG" id="mar:MAE_00110"/>
<gene>
    <name evidence="1" type="ordered locus">MAE_00110</name>
</gene>
<organism evidence="1 2">
    <name type="scientific">Microcystis aeruginosa (strain NIES-843 / IAM M-2473)</name>
    <dbReference type="NCBI Taxonomy" id="449447"/>
    <lineage>
        <taxon>Bacteria</taxon>
        <taxon>Bacillati</taxon>
        <taxon>Cyanobacteriota</taxon>
        <taxon>Cyanophyceae</taxon>
        <taxon>Oscillatoriophycideae</taxon>
        <taxon>Chroococcales</taxon>
        <taxon>Microcystaceae</taxon>
        <taxon>Microcystis</taxon>
    </lineage>
</organism>
<accession>B0JFN9</accession>